<dbReference type="Pfam" id="PF13520">
    <property type="entry name" value="AA_permease_2"/>
    <property type="match status" value="1"/>
</dbReference>
<accession>A0A432YUJ0</accession>
<keyword evidence="5 6" id="KW-0472">Membrane</keyword>
<dbReference type="AlphaFoldDB" id="A0A432YUJ0"/>
<dbReference type="PANTHER" id="PTHR42770:SF7">
    <property type="entry name" value="MEMBRANE PROTEIN"/>
    <property type="match status" value="1"/>
</dbReference>
<evidence type="ECO:0000256" key="5">
    <source>
        <dbReference type="ARBA" id="ARBA00023136"/>
    </source>
</evidence>
<feature type="transmembrane region" description="Helical" evidence="6">
    <location>
        <begin position="122"/>
        <end position="140"/>
    </location>
</feature>
<feature type="transmembrane region" description="Helical" evidence="6">
    <location>
        <begin position="312"/>
        <end position="330"/>
    </location>
</feature>
<protein>
    <submittedName>
        <fullName evidence="7">Amino acid transporter</fullName>
    </submittedName>
</protein>
<evidence type="ECO:0000256" key="4">
    <source>
        <dbReference type="ARBA" id="ARBA00022989"/>
    </source>
</evidence>
<proteinExistence type="predicted"/>
<keyword evidence="2" id="KW-1003">Cell membrane</keyword>
<organism evidence="7 8">
    <name type="scientific">Idiomarina ramblicola</name>
    <dbReference type="NCBI Taxonomy" id="263724"/>
    <lineage>
        <taxon>Bacteria</taxon>
        <taxon>Pseudomonadati</taxon>
        <taxon>Pseudomonadota</taxon>
        <taxon>Gammaproteobacteria</taxon>
        <taxon>Alteromonadales</taxon>
        <taxon>Idiomarinaceae</taxon>
        <taxon>Idiomarina</taxon>
    </lineage>
</organism>
<dbReference type="Proteomes" id="UP000288058">
    <property type="component" value="Unassembled WGS sequence"/>
</dbReference>
<feature type="transmembrane region" description="Helical" evidence="6">
    <location>
        <begin position="12"/>
        <end position="35"/>
    </location>
</feature>
<feature type="transmembrane region" description="Helical" evidence="6">
    <location>
        <begin position="185"/>
        <end position="203"/>
    </location>
</feature>
<sequence length="407" mass="42963">MNQQLVRSTSMEGAIVLGLGSILGTGAFVSVGIGADIAGGAVLWAILIAAVTALCNGLSSAQLASAHSVSGGTYEYGYRFLTPAYGVTAGSLFVVAKSASAATAALAVGWYMTNAMAIPDYLAQWIAAAVLVLFTLLVLGGVKRTNWVNAAIVTVSIVALLAFIINGHQQTAVVVERASVEWWHVLQAAALLFVAYTGYGRIATMGEEVQNPRRVIPLAVVLTLAVVTLLYLGVGNALLRFPSITNFQAEHFSLASLLPSGPIQWLVTLGAVVAMGGVILNLILGVSRVVLAMGRRADLPMRFANLNDQQTSAPPATWLTCIVMLVLVAIGDIKTAWSFSAFTVLVYYGITNLAALKVAKSDRFVPKWVSILGLVSCLGLAVFVPWQVLLSGLIFIVAVLLIHQLRR</sequence>
<comment type="caution">
    <text evidence="7">The sequence shown here is derived from an EMBL/GenBank/DDBJ whole genome shotgun (WGS) entry which is preliminary data.</text>
</comment>
<dbReference type="Gene3D" id="1.20.1740.10">
    <property type="entry name" value="Amino acid/polyamine transporter I"/>
    <property type="match status" value="1"/>
</dbReference>
<evidence type="ECO:0000313" key="8">
    <source>
        <dbReference type="Proteomes" id="UP000288058"/>
    </source>
</evidence>
<comment type="subcellular location">
    <subcellularLocation>
        <location evidence="1">Cell membrane</location>
        <topology evidence="1">Multi-pass membrane protein</topology>
    </subcellularLocation>
</comment>
<evidence type="ECO:0000256" key="3">
    <source>
        <dbReference type="ARBA" id="ARBA00022692"/>
    </source>
</evidence>
<dbReference type="OrthoDB" id="259687at2"/>
<keyword evidence="4 6" id="KW-1133">Transmembrane helix</keyword>
<dbReference type="GO" id="GO:0005886">
    <property type="term" value="C:plasma membrane"/>
    <property type="evidence" value="ECO:0007669"/>
    <property type="project" value="UniProtKB-SubCell"/>
</dbReference>
<feature type="transmembrane region" description="Helical" evidence="6">
    <location>
        <begin position="215"/>
        <end position="234"/>
    </location>
</feature>
<evidence type="ECO:0000256" key="1">
    <source>
        <dbReference type="ARBA" id="ARBA00004651"/>
    </source>
</evidence>
<evidence type="ECO:0000313" key="7">
    <source>
        <dbReference type="EMBL" id="RUO66989.1"/>
    </source>
</evidence>
<feature type="transmembrane region" description="Helical" evidence="6">
    <location>
        <begin position="336"/>
        <end position="356"/>
    </location>
</feature>
<evidence type="ECO:0000256" key="6">
    <source>
        <dbReference type="SAM" id="Phobius"/>
    </source>
</evidence>
<evidence type="ECO:0000256" key="2">
    <source>
        <dbReference type="ARBA" id="ARBA00022475"/>
    </source>
</evidence>
<name>A0A432YUJ0_9GAMM</name>
<feature type="transmembrane region" description="Helical" evidence="6">
    <location>
        <begin position="368"/>
        <end position="401"/>
    </location>
</feature>
<feature type="transmembrane region" description="Helical" evidence="6">
    <location>
        <begin position="41"/>
        <end position="64"/>
    </location>
</feature>
<dbReference type="InterPro" id="IPR002293">
    <property type="entry name" value="AA/rel_permease1"/>
</dbReference>
<dbReference type="PANTHER" id="PTHR42770">
    <property type="entry name" value="AMINO ACID TRANSPORTER-RELATED"/>
    <property type="match status" value="1"/>
</dbReference>
<keyword evidence="8" id="KW-1185">Reference proteome</keyword>
<dbReference type="GO" id="GO:0022857">
    <property type="term" value="F:transmembrane transporter activity"/>
    <property type="evidence" value="ECO:0007669"/>
    <property type="project" value="InterPro"/>
</dbReference>
<dbReference type="EMBL" id="PIQC01000008">
    <property type="protein sequence ID" value="RUO66989.1"/>
    <property type="molecule type" value="Genomic_DNA"/>
</dbReference>
<feature type="transmembrane region" description="Helical" evidence="6">
    <location>
        <begin position="85"/>
        <end position="110"/>
    </location>
</feature>
<dbReference type="RefSeq" id="WP_126782819.1">
    <property type="nucleotide sequence ID" value="NZ_PIQC01000008.1"/>
</dbReference>
<dbReference type="PIRSF" id="PIRSF006060">
    <property type="entry name" value="AA_transporter"/>
    <property type="match status" value="1"/>
</dbReference>
<gene>
    <name evidence="7" type="ORF">CWI78_10795</name>
</gene>
<feature type="transmembrane region" description="Helical" evidence="6">
    <location>
        <begin position="147"/>
        <end position="165"/>
    </location>
</feature>
<feature type="transmembrane region" description="Helical" evidence="6">
    <location>
        <begin position="263"/>
        <end position="291"/>
    </location>
</feature>
<keyword evidence="3 6" id="KW-0812">Transmembrane</keyword>
<reference evidence="8" key="1">
    <citation type="journal article" date="2018" name="Front. Microbiol.">
        <title>Genome-Based Analysis Reveals the Taxonomy and Diversity of the Family Idiomarinaceae.</title>
        <authorList>
            <person name="Liu Y."/>
            <person name="Lai Q."/>
            <person name="Shao Z."/>
        </authorList>
    </citation>
    <scope>NUCLEOTIDE SEQUENCE [LARGE SCALE GENOMIC DNA]</scope>
    <source>
        <strain evidence="8">R22</strain>
    </source>
</reference>
<dbReference type="InterPro" id="IPR050367">
    <property type="entry name" value="APC_superfamily"/>
</dbReference>